<dbReference type="Gene3D" id="3.40.1110.10">
    <property type="entry name" value="Calcium-transporting ATPase, cytoplasmic domain N"/>
    <property type="match status" value="1"/>
</dbReference>
<dbReference type="OMA" id="NQMYEEW"/>
<dbReference type="Gramene" id="TraesCS2A02G313800.1">
    <property type="protein sequence ID" value="TraesCS2A02G313800.1"/>
    <property type="gene ID" value="TraesCS2A02G313800"/>
</dbReference>
<dbReference type="InterPro" id="IPR023299">
    <property type="entry name" value="ATPase_P-typ_cyto_dom_N"/>
</dbReference>
<reference evidence="1" key="2">
    <citation type="submission" date="2018-10" db="UniProtKB">
        <authorList>
            <consortium name="EnsemblPlants"/>
        </authorList>
    </citation>
    <scope>IDENTIFICATION</scope>
</reference>
<organism evidence="1">
    <name type="scientific">Triticum aestivum</name>
    <name type="common">Wheat</name>
    <dbReference type="NCBI Taxonomy" id="4565"/>
    <lineage>
        <taxon>Eukaryota</taxon>
        <taxon>Viridiplantae</taxon>
        <taxon>Streptophyta</taxon>
        <taxon>Embryophyta</taxon>
        <taxon>Tracheophyta</taxon>
        <taxon>Spermatophyta</taxon>
        <taxon>Magnoliopsida</taxon>
        <taxon>Liliopsida</taxon>
        <taxon>Poales</taxon>
        <taxon>Poaceae</taxon>
        <taxon>BOP clade</taxon>
        <taxon>Pooideae</taxon>
        <taxon>Triticodae</taxon>
        <taxon>Triticeae</taxon>
        <taxon>Triticinae</taxon>
        <taxon>Triticum</taxon>
    </lineage>
</organism>
<dbReference type="Gramene" id="TraesNOR2A03G00732720.1">
    <property type="protein sequence ID" value="TraesNOR2A03G00732720.1"/>
    <property type="gene ID" value="TraesNOR2A03G00732720"/>
</dbReference>
<dbReference type="PANTHER" id="PTHR24092">
    <property type="entry name" value="PROBABLE PHOSPHOLIPID-TRANSPORTING ATPASE"/>
    <property type="match status" value="1"/>
</dbReference>
<name>A0A3B6B086_WHEAT</name>
<dbReference type="Gramene" id="TraesCS2A03G0778300.1">
    <property type="protein sequence ID" value="TraesCS2A03G0778300.1.CDS"/>
    <property type="gene ID" value="TraesCS2A03G0778300"/>
</dbReference>
<keyword evidence="2" id="KW-1185">Reference proteome</keyword>
<dbReference type="GO" id="GO:0000166">
    <property type="term" value="F:nucleotide binding"/>
    <property type="evidence" value="ECO:0007669"/>
    <property type="project" value="InterPro"/>
</dbReference>
<dbReference type="OrthoDB" id="377733at2759"/>
<sequence length="185" mass="20798">MNEELGQVYTILTDKTGTLRVRIMCSIMYERLSNCQSTYGEATQKHINDYADAGLRTLVLAYRQLEEIEYTKFERNFTAAKNSVSADRDELIDKATDLIEMDLILFGAAAVEDKLQKGRYLANFMNLKSDALFHRYACSLLRQGMKQITITLDTPDIIALEKGGDKGAINKVGKVLQIIVTESSV</sequence>
<protein>
    <submittedName>
        <fullName evidence="1">Uncharacterized protein</fullName>
    </submittedName>
</protein>
<accession>A0A3B6B086</accession>
<dbReference type="Proteomes" id="UP000019116">
    <property type="component" value="Chromosome 2A"/>
</dbReference>
<proteinExistence type="predicted"/>
<reference evidence="1" key="1">
    <citation type="submission" date="2018-08" db="EMBL/GenBank/DDBJ databases">
        <authorList>
            <person name="Rossello M."/>
        </authorList>
    </citation>
    <scope>NUCLEOTIDE SEQUENCE [LARGE SCALE GENOMIC DNA]</scope>
    <source>
        <strain evidence="1">cv. Chinese Spring</strain>
    </source>
</reference>
<dbReference type="PaxDb" id="4565-Traes_5AL_74221C1C3.1"/>
<dbReference type="STRING" id="4565.A0A3B6B086"/>
<evidence type="ECO:0000313" key="2">
    <source>
        <dbReference type="Proteomes" id="UP000019116"/>
    </source>
</evidence>
<dbReference type="Pfam" id="PF13246">
    <property type="entry name" value="Cation_ATPase"/>
    <property type="match status" value="1"/>
</dbReference>
<dbReference type="PANTHER" id="PTHR24092:SF175">
    <property type="entry name" value="PHOSPHOLIPID-TRANSPORTING ATPASE"/>
    <property type="match status" value="1"/>
</dbReference>
<dbReference type="AlphaFoldDB" id="A0A3B6B086"/>
<dbReference type="EnsemblPlants" id="TraesCS2A02G313800.1">
    <property type="protein sequence ID" value="TraesCS2A02G313800.1"/>
    <property type="gene ID" value="TraesCS2A02G313800"/>
</dbReference>
<evidence type="ECO:0000313" key="1">
    <source>
        <dbReference type="EnsemblPlants" id="TraesCS2A02G313800.1"/>
    </source>
</evidence>
<dbReference type="SMR" id="A0A3B6B086"/>